<evidence type="ECO:0000313" key="3">
    <source>
        <dbReference type="Proteomes" id="UP000078340"/>
    </source>
</evidence>
<dbReference type="Pfam" id="PF20354">
    <property type="entry name" value="DUF6649"/>
    <property type="match status" value="1"/>
</dbReference>
<dbReference type="STRING" id="33203.A0A179GZ52"/>
<dbReference type="InterPro" id="IPR046591">
    <property type="entry name" value="DUF6649"/>
</dbReference>
<evidence type="ECO:0000313" key="2">
    <source>
        <dbReference type="EMBL" id="OAQ83266.1"/>
    </source>
</evidence>
<feature type="compositionally biased region" description="Acidic residues" evidence="1">
    <location>
        <begin position="252"/>
        <end position="263"/>
    </location>
</feature>
<comment type="caution">
    <text evidence="2">The sequence shown here is derived from an EMBL/GenBank/DDBJ whole genome shotgun (WGS) entry which is preliminary data.</text>
</comment>
<dbReference type="OMA" id="ETKHRVY"/>
<dbReference type="EMBL" id="LSBI01000008">
    <property type="protein sequence ID" value="OAQ83266.1"/>
    <property type="molecule type" value="Genomic_DNA"/>
</dbReference>
<dbReference type="GeneID" id="28891191"/>
<dbReference type="KEGG" id="plj:28891191"/>
<feature type="compositionally biased region" description="Polar residues" evidence="1">
    <location>
        <begin position="232"/>
        <end position="241"/>
    </location>
</feature>
<organism evidence="2 3">
    <name type="scientific">Purpureocillium lilacinum</name>
    <name type="common">Paecilomyces lilacinus</name>
    <dbReference type="NCBI Taxonomy" id="33203"/>
    <lineage>
        <taxon>Eukaryota</taxon>
        <taxon>Fungi</taxon>
        <taxon>Dikarya</taxon>
        <taxon>Ascomycota</taxon>
        <taxon>Pezizomycotina</taxon>
        <taxon>Sordariomycetes</taxon>
        <taxon>Hypocreomycetidae</taxon>
        <taxon>Hypocreales</taxon>
        <taxon>Ophiocordycipitaceae</taxon>
        <taxon>Purpureocillium</taxon>
    </lineage>
</organism>
<dbReference type="AlphaFoldDB" id="A0A179GZ52"/>
<proteinExistence type="predicted"/>
<dbReference type="Proteomes" id="UP000078340">
    <property type="component" value="Unassembled WGS sequence"/>
</dbReference>
<protein>
    <submittedName>
        <fullName evidence="2">Uncharacterized protein</fullName>
    </submittedName>
</protein>
<reference evidence="2 3" key="1">
    <citation type="submission" date="2016-02" db="EMBL/GenBank/DDBJ databases">
        <title>Biosynthesis of antibiotic leucinostatins and their inhibition on Phytophthora in bio-control Purpureocillium lilacinum.</title>
        <authorList>
            <person name="Wang G."/>
            <person name="Liu Z."/>
            <person name="Lin R."/>
            <person name="Li E."/>
            <person name="Mao Z."/>
            <person name="Ling J."/>
            <person name="Yin W."/>
            <person name="Xie B."/>
        </authorList>
    </citation>
    <scope>NUCLEOTIDE SEQUENCE [LARGE SCALE GENOMIC DNA]</scope>
    <source>
        <strain evidence="2">PLFJ-1</strain>
    </source>
</reference>
<evidence type="ECO:0000256" key="1">
    <source>
        <dbReference type="SAM" id="MobiDB-lite"/>
    </source>
</evidence>
<feature type="compositionally biased region" description="Low complexity" evidence="1">
    <location>
        <begin position="33"/>
        <end position="46"/>
    </location>
</feature>
<accession>A0A179GZ52</accession>
<name>A0A179GZ52_PURLI</name>
<sequence>MMVQQGAGLQSPHNAAALYPGVPVAAATPTPAAVVPQTATATAPPSDDAEPPAHAGRKRKADAHDNNERLSKRLSLLNLEQNGSKLYVPVESAMAAAAAAGDRLGPATAALTNSGSAHASYEADDVMHVDDTKHKVYIYNIDDELSSSDNESDDGKLVFLPDIEKHLRQNRIPPHVLVNSDGELAGMQMVLYSDPRSLSVPEEKDGVRKAIIESRRRVRERQRQEREGVTMTDDSPSTPSAVQMDAMQDTAAPDDDDDVMDMD</sequence>
<gene>
    <name evidence="2" type="ORF">VFPFJ_09069</name>
</gene>
<feature type="compositionally biased region" description="Basic and acidic residues" evidence="1">
    <location>
        <begin position="215"/>
        <end position="228"/>
    </location>
</feature>
<feature type="region of interest" description="Disordered" evidence="1">
    <location>
        <begin position="33"/>
        <end position="67"/>
    </location>
</feature>
<feature type="region of interest" description="Disordered" evidence="1">
    <location>
        <begin position="215"/>
        <end position="263"/>
    </location>
</feature>